<dbReference type="Proteomes" id="UP001565220">
    <property type="component" value="Unassembled WGS sequence"/>
</dbReference>
<feature type="region of interest" description="Disordered" evidence="1">
    <location>
        <begin position="108"/>
        <end position="131"/>
    </location>
</feature>
<dbReference type="RefSeq" id="WP_369868302.1">
    <property type="nucleotide sequence ID" value="NZ_JBGFFE010000001.1"/>
</dbReference>
<evidence type="ECO:0000313" key="3">
    <source>
        <dbReference type="Proteomes" id="UP001565220"/>
    </source>
</evidence>
<protein>
    <submittedName>
        <fullName evidence="2">Uncharacterized protein</fullName>
    </submittedName>
</protein>
<feature type="region of interest" description="Disordered" evidence="1">
    <location>
        <begin position="73"/>
        <end position="92"/>
    </location>
</feature>
<keyword evidence="3" id="KW-1185">Reference proteome</keyword>
<dbReference type="EMBL" id="JBGFFE010000001">
    <property type="protein sequence ID" value="MEY8762091.1"/>
    <property type="molecule type" value="Genomic_DNA"/>
</dbReference>
<feature type="compositionally biased region" description="Basic and acidic residues" evidence="1">
    <location>
        <begin position="115"/>
        <end position="130"/>
    </location>
</feature>
<comment type="caution">
    <text evidence="2">The sequence shown here is derived from an EMBL/GenBank/DDBJ whole genome shotgun (WGS) entry which is preliminary data.</text>
</comment>
<sequence>MKRSRNDADDLVQIALYMLPKYIKRIERYDKRYYGDSHHHDGSHRYRDHDEYADLKDLIGFIEKNIINDRDKGNVQGKKTAGENSKNMNKGPITGEIQKKVWEQIEKMDQDDEVQDNKNSIDTENVKQEDLQGNDKLLPKNESFSVCGGEIKNLLNKFVDKKVDLSVEGVDSCNFEQLDLICADENLAEFKNVKGEIVLVPVKNIVGMILPEPVSISESFTEDDMTNCCPLEKSFQNYFSELVGKRVSMQTQGQGKFRYLSDRVVTGTGKGFVIVEDKTVILFCKIVFVKEPRLDGCKNS</sequence>
<gene>
    <name evidence="2" type="ORF">AB8S09_00330</name>
</gene>
<evidence type="ECO:0000256" key="1">
    <source>
        <dbReference type="SAM" id="MobiDB-lite"/>
    </source>
</evidence>
<name>A0ABV4DV27_9CLOT</name>
<proteinExistence type="predicted"/>
<evidence type="ECO:0000313" key="2">
    <source>
        <dbReference type="EMBL" id="MEY8762091.1"/>
    </source>
</evidence>
<reference evidence="2 3" key="1">
    <citation type="submission" date="2024-08" db="EMBL/GenBank/DDBJ databases">
        <title>Clostridium lapicellarii sp. nov., and Clostridium renhuaiense sp. nov., two species isolated from the mud in a fermentation cellar used for producing sauce-flavour Chinese liquors.</title>
        <authorList>
            <person name="Yang F."/>
            <person name="Wang H."/>
            <person name="Chen L.Q."/>
            <person name="Zhou N."/>
            <person name="Lu J.J."/>
            <person name="Pu X.X."/>
            <person name="Wan B."/>
            <person name="Wang L."/>
            <person name="Liu S.J."/>
        </authorList>
    </citation>
    <scope>NUCLEOTIDE SEQUENCE [LARGE SCALE GENOMIC DNA]</scope>
    <source>
        <strain evidence="2 3">MT-113</strain>
    </source>
</reference>
<accession>A0ABV4DV27</accession>
<organism evidence="2 3">
    <name type="scientific">Clostridium lapidicellarium</name>
    <dbReference type="NCBI Taxonomy" id="3240931"/>
    <lineage>
        <taxon>Bacteria</taxon>
        <taxon>Bacillati</taxon>
        <taxon>Bacillota</taxon>
        <taxon>Clostridia</taxon>
        <taxon>Eubacteriales</taxon>
        <taxon>Clostridiaceae</taxon>
        <taxon>Clostridium</taxon>
    </lineage>
</organism>